<protein>
    <submittedName>
        <fullName evidence="2">Uncharacterized protein</fullName>
    </submittedName>
</protein>
<evidence type="ECO:0000313" key="3">
    <source>
        <dbReference type="Proteomes" id="UP001159363"/>
    </source>
</evidence>
<evidence type="ECO:0000313" key="2">
    <source>
        <dbReference type="EMBL" id="KAJ8873668.1"/>
    </source>
</evidence>
<feature type="region of interest" description="Disordered" evidence="1">
    <location>
        <begin position="129"/>
        <end position="187"/>
    </location>
</feature>
<evidence type="ECO:0000256" key="1">
    <source>
        <dbReference type="SAM" id="MobiDB-lite"/>
    </source>
</evidence>
<sequence length="244" mass="26801">MQRLDIAVYGPLKLCFEQAICNFHKNYPGRIVSQYDVAKLFSSAYLRVASAQNAISVFRSSGVWPYNPHISSDVDFAPASVTYRPEHEYASDIRDGLSETTSLPAFAPGNPNCDSASNVHSGQSTTFSLPAPFITTPDPGSSTDIRKFYSETGSSPSISSPPQPETAKSESCFGDKSPCQREPPKSSYSPVRMIFVLRQWLTGLRLTNVDAKENANDMKFSLTPLQENSNVGEKKKKKKKTGKS</sequence>
<name>A0ABQ9GNT9_9NEOP</name>
<gene>
    <name evidence="2" type="ORF">PR048_024498</name>
</gene>
<organism evidence="2 3">
    <name type="scientific">Dryococelus australis</name>
    <dbReference type="NCBI Taxonomy" id="614101"/>
    <lineage>
        <taxon>Eukaryota</taxon>
        <taxon>Metazoa</taxon>
        <taxon>Ecdysozoa</taxon>
        <taxon>Arthropoda</taxon>
        <taxon>Hexapoda</taxon>
        <taxon>Insecta</taxon>
        <taxon>Pterygota</taxon>
        <taxon>Neoptera</taxon>
        <taxon>Polyneoptera</taxon>
        <taxon>Phasmatodea</taxon>
        <taxon>Verophasmatodea</taxon>
        <taxon>Anareolatae</taxon>
        <taxon>Phasmatidae</taxon>
        <taxon>Eurycanthinae</taxon>
        <taxon>Dryococelus</taxon>
    </lineage>
</organism>
<feature type="compositionally biased region" description="Basic residues" evidence="1">
    <location>
        <begin position="234"/>
        <end position="244"/>
    </location>
</feature>
<accession>A0ABQ9GNT9</accession>
<dbReference type="EMBL" id="JARBHB010000010">
    <property type="protein sequence ID" value="KAJ8873668.1"/>
    <property type="molecule type" value="Genomic_DNA"/>
</dbReference>
<proteinExistence type="predicted"/>
<keyword evidence="3" id="KW-1185">Reference proteome</keyword>
<comment type="caution">
    <text evidence="2">The sequence shown here is derived from an EMBL/GenBank/DDBJ whole genome shotgun (WGS) entry which is preliminary data.</text>
</comment>
<feature type="region of interest" description="Disordered" evidence="1">
    <location>
        <begin position="220"/>
        <end position="244"/>
    </location>
</feature>
<dbReference type="Proteomes" id="UP001159363">
    <property type="component" value="Chromosome 9"/>
</dbReference>
<reference evidence="2 3" key="1">
    <citation type="submission" date="2023-02" db="EMBL/GenBank/DDBJ databases">
        <title>LHISI_Scaffold_Assembly.</title>
        <authorList>
            <person name="Stuart O.P."/>
            <person name="Cleave R."/>
            <person name="Magrath M.J.L."/>
            <person name="Mikheyev A.S."/>
        </authorList>
    </citation>
    <scope>NUCLEOTIDE SEQUENCE [LARGE SCALE GENOMIC DNA]</scope>
    <source>
        <strain evidence="2">Daus_M_001</strain>
        <tissue evidence="2">Leg muscle</tissue>
    </source>
</reference>